<keyword evidence="2" id="KW-1185">Reference proteome</keyword>
<protein>
    <submittedName>
        <fullName evidence="1">Uncharacterized protein</fullName>
    </submittedName>
</protein>
<dbReference type="RefSeq" id="WP_269308411.1">
    <property type="nucleotide sequence ID" value="NZ_CP098242.1"/>
</dbReference>
<proteinExistence type="predicted"/>
<sequence>MNEYTILTTDYPNESVTVRIDSIRVMQGWSDKNKIFVFLLDPRIADELEVVVRFNTLQGKIGSKWNPKVRKTRKGEMIITVPHPVTPENAWE</sequence>
<dbReference type="EMBL" id="CP098242">
    <property type="protein sequence ID" value="WAW09414.1"/>
    <property type="molecule type" value="Genomic_DNA"/>
</dbReference>
<accession>A0A9E9LXU4</accession>
<dbReference type="KEGG" id="ovb:NB640_09160"/>
<organism evidence="1 2">
    <name type="scientific">Oxalobacter vibrioformis</name>
    <dbReference type="NCBI Taxonomy" id="933080"/>
    <lineage>
        <taxon>Bacteria</taxon>
        <taxon>Pseudomonadati</taxon>
        <taxon>Pseudomonadota</taxon>
        <taxon>Betaproteobacteria</taxon>
        <taxon>Burkholderiales</taxon>
        <taxon>Oxalobacteraceae</taxon>
        <taxon>Oxalobacter</taxon>
    </lineage>
</organism>
<evidence type="ECO:0000313" key="1">
    <source>
        <dbReference type="EMBL" id="WAW09414.1"/>
    </source>
</evidence>
<name>A0A9E9LXU4_9BURK</name>
<dbReference type="Proteomes" id="UP001156215">
    <property type="component" value="Chromosome"/>
</dbReference>
<reference evidence="1" key="1">
    <citation type="journal article" date="2022" name="Front. Microbiol.">
        <title>New perspectives on an old grouping: The genomic and phenotypic variability of Oxalobacter formigenes and the implications for calcium oxalate stone prevention.</title>
        <authorList>
            <person name="Chmiel J.A."/>
            <person name="Carr C."/>
            <person name="Stuivenberg G.A."/>
            <person name="Venema R."/>
            <person name="Chanyi R.M."/>
            <person name="Al K.F."/>
            <person name="Giguere D."/>
            <person name="Say H."/>
            <person name="Akouris P.P."/>
            <person name="Dominguez Romero S.A."/>
            <person name="Kwong A."/>
            <person name="Tai V."/>
            <person name="Koval S.F."/>
            <person name="Razvi H."/>
            <person name="Bjazevic J."/>
            <person name="Burton J.P."/>
        </authorList>
    </citation>
    <scope>NUCLEOTIDE SEQUENCE</scope>
    <source>
        <strain evidence="1">WoOx3</strain>
    </source>
</reference>
<gene>
    <name evidence="1" type="ORF">NB640_09160</name>
</gene>
<dbReference type="AlphaFoldDB" id="A0A9E9LXU4"/>
<evidence type="ECO:0000313" key="2">
    <source>
        <dbReference type="Proteomes" id="UP001156215"/>
    </source>
</evidence>